<comment type="caution">
    <text evidence="1">The sequence shown here is derived from an EMBL/GenBank/DDBJ whole genome shotgun (WGS) entry which is preliminary data.</text>
</comment>
<sequence>MTCIHGLDEISCPTCSIMRSTMPMKKIYKKEEKFLKIKNPFFKKNSSLKDEFVKELTKNRINPKFAPINSIPKPRLINEIPDFGNRMFMERIKDLNLDKGNLLGIPKKIPLENPEWKHEKDD</sequence>
<gene>
    <name evidence="1" type="ORF">LCGC14_1088710</name>
</gene>
<dbReference type="EMBL" id="LAZR01004821">
    <property type="protein sequence ID" value="KKN05298.1"/>
    <property type="molecule type" value="Genomic_DNA"/>
</dbReference>
<organism evidence="1">
    <name type="scientific">marine sediment metagenome</name>
    <dbReference type="NCBI Taxonomy" id="412755"/>
    <lineage>
        <taxon>unclassified sequences</taxon>
        <taxon>metagenomes</taxon>
        <taxon>ecological metagenomes</taxon>
    </lineage>
</organism>
<name>A0A0F9QJ39_9ZZZZ</name>
<protein>
    <submittedName>
        <fullName evidence="1">Uncharacterized protein</fullName>
    </submittedName>
</protein>
<dbReference type="AlphaFoldDB" id="A0A0F9QJ39"/>
<evidence type="ECO:0000313" key="1">
    <source>
        <dbReference type="EMBL" id="KKN05298.1"/>
    </source>
</evidence>
<proteinExistence type="predicted"/>
<accession>A0A0F9QJ39</accession>
<reference evidence="1" key="1">
    <citation type="journal article" date="2015" name="Nature">
        <title>Complex archaea that bridge the gap between prokaryotes and eukaryotes.</title>
        <authorList>
            <person name="Spang A."/>
            <person name="Saw J.H."/>
            <person name="Jorgensen S.L."/>
            <person name="Zaremba-Niedzwiedzka K."/>
            <person name="Martijn J."/>
            <person name="Lind A.E."/>
            <person name="van Eijk R."/>
            <person name="Schleper C."/>
            <person name="Guy L."/>
            <person name="Ettema T.J."/>
        </authorList>
    </citation>
    <scope>NUCLEOTIDE SEQUENCE</scope>
</reference>